<feature type="region of interest" description="Disordered" evidence="1">
    <location>
        <begin position="217"/>
        <end position="236"/>
    </location>
</feature>
<dbReference type="EMBL" id="CYKH01001743">
    <property type="protein sequence ID" value="CUI14985.1"/>
    <property type="molecule type" value="Genomic_DNA"/>
</dbReference>
<feature type="compositionally biased region" description="Polar residues" evidence="1">
    <location>
        <begin position="41"/>
        <end position="51"/>
    </location>
</feature>
<evidence type="ECO:0000313" key="2">
    <source>
        <dbReference type="EMBL" id="CUI14985.1"/>
    </source>
</evidence>
<reference evidence="3" key="1">
    <citation type="submission" date="2015-09" db="EMBL/GenBank/DDBJ databases">
        <authorList>
            <consortium name="Pathogen Informatics"/>
        </authorList>
    </citation>
    <scope>NUCLEOTIDE SEQUENCE [LARGE SCALE GENOMIC DNA]</scope>
    <source>
        <strain evidence="3">Lake Konstanz</strain>
    </source>
</reference>
<gene>
    <name evidence="2" type="ORF">BSAL_01865c</name>
</gene>
<organism evidence="2 3">
    <name type="scientific">Bodo saltans</name>
    <name type="common">Flagellated protozoan</name>
    <dbReference type="NCBI Taxonomy" id="75058"/>
    <lineage>
        <taxon>Eukaryota</taxon>
        <taxon>Discoba</taxon>
        <taxon>Euglenozoa</taxon>
        <taxon>Kinetoplastea</taxon>
        <taxon>Metakinetoplastina</taxon>
        <taxon>Eubodonida</taxon>
        <taxon>Bodonidae</taxon>
        <taxon>Bodo</taxon>
    </lineage>
</organism>
<dbReference type="VEuPathDB" id="TriTrypDB:BSAL_01865c"/>
<sequence>MQRLAPLLSKISDTVMARSGKLHAVATTPSRRTAAMPPSKLTPSSLSQSGMSPLDPPPPASTKKRGGGGDAFSPPKPTGGSKKKTVEKPVVIPSSSLVIPPAPPTSQRAKALQSAIPALLNPSDLQSAFNNSSSLLQLPKVNPASSVRPGGGGAGGLASHVSAGTLSEGQLTLHIDRLQRVIAIAYQPLRPTIQRLISLERQADELARQLRVAQAQEKRTREAEGDGAPFPALQQC</sequence>
<accession>A0A0S4KPY2</accession>
<name>A0A0S4KPY2_BODSA</name>
<feature type="region of interest" description="Disordered" evidence="1">
    <location>
        <begin position="22"/>
        <end position="89"/>
    </location>
</feature>
<evidence type="ECO:0000313" key="3">
    <source>
        <dbReference type="Proteomes" id="UP000051952"/>
    </source>
</evidence>
<evidence type="ECO:0000256" key="1">
    <source>
        <dbReference type="SAM" id="MobiDB-lite"/>
    </source>
</evidence>
<keyword evidence="3" id="KW-1185">Reference proteome</keyword>
<dbReference type="AlphaFoldDB" id="A0A0S4KPY2"/>
<protein>
    <submittedName>
        <fullName evidence="2">Uncharacterized protein</fullName>
    </submittedName>
</protein>
<dbReference type="Proteomes" id="UP000051952">
    <property type="component" value="Unassembled WGS sequence"/>
</dbReference>
<proteinExistence type="predicted"/>